<dbReference type="Proteomes" id="UP000241690">
    <property type="component" value="Unassembled WGS sequence"/>
</dbReference>
<dbReference type="InterPro" id="IPR000845">
    <property type="entry name" value="Nucleoside_phosphorylase_d"/>
</dbReference>
<keyword evidence="4" id="KW-1185">Reference proteome</keyword>
<reference evidence="3 4" key="1">
    <citation type="submission" date="2016-07" db="EMBL/GenBank/DDBJ databases">
        <title>Multiple horizontal gene transfer events from other fungi enriched the ability of initially mycotrophic Trichoderma (Ascomycota) to feed on dead plant biomass.</title>
        <authorList>
            <consortium name="DOE Joint Genome Institute"/>
            <person name="Aerts A."/>
            <person name="Atanasova L."/>
            <person name="Chenthamara K."/>
            <person name="Zhang J."/>
            <person name="Grujic M."/>
            <person name="Henrissat B."/>
            <person name="Kuo A."/>
            <person name="Salamov A."/>
            <person name="Lipzen A."/>
            <person name="Labutti K."/>
            <person name="Barry K."/>
            <person name="Miao Y."/>
            <person name="Rahimi M.J."/>
            <person name="Shen Q."/>
            <person name="Grigoriev I.V."/>
            <person name="Kubicek C.P."/>
            <person name="Druzhinina I.S."/>
        </authorList>
    </citation>
    <scope>NUCLEOTIDE SEQUENCE [LARGE SCALE GENOMIC DNA]</scope>
    <source>
        <strain evidence="3 4">CBS 226.95</strain>
    </source>
</reference>
<sequence length="457" mass="50374">MQSTSPRPSPNCGSDDSGLTLSTSHQVHTELQERYRPINREEFKIAIICALPLEYDAMCLAFDEFWDEDGDPYGTAPGDANTYTTGRIGDQNVVLVLLQRMGKTSAASAVASMKLSYTGLRQALLVGICGGVPKTQNGSDIMLGDVIISRTIVQYDFGKRYPDRFIRKQTTTEAQSNDFRGFAVMAETMRGRNKLSQAASKLLNRLQDNANGSGCGTKYVYPGLARDKLFESNYRHKHHESPNCACKECHDMTSPVCDEALTASCSELGCSSKFLAPRDSYDRKQDTNLLGGMEVAIHVGSVASGDTVLKSGLDRDKISQKEGIIAFEMEAAGIWDEIPCLIIKGVSDYADSHKHNEWQNFAAATAAATTNALLQAYSEKRKANFEYEALGTFLQALHPVARERALVLLRFSFGQQPQLIEQVSFSPVLVIDARGRHLPFHLETISSKEVCTPLVRY</sequence>
<dbReference type="PANTHER" id="PTHR46082">
    <property type="entry name" value="ATP/GTP-BINDING PROTEIN-RELATED"/>
    <property type="match status" value="1"/>
</dbReference>
<dbReference type="Gene3D" id="3.40.50.1580">
    <property type="entry name" value="Nucleoside phosphorylase domain"/>
    <property type="match status" value="1"/>
</dbReference>
<dbReference type="GeneID" id="36632594"/>
<dbReference type="InterPro" id="IPR035994">
    <property type="entry name" value="Nucleoside_phosphorylase_sf"/>
</dbReference>
<name>A0A2T4A1G0_TRIHA</name>
<dbReference type="EMBL" id="KZ679687">
    <property type="protein sequence ID" value="PTB50889.1"/>
    <property type="molecule type" value="Genomic_DNA"/>
</dbReference>
<dbReference type="Pfam" id="PF01048">
    <property type="entry name" value="PNP_UDP_1"/>
    <property type="match status" value="1"/>
</dbReference>
<dbReference type="GO" id="GO:0003824">
    <property type="term" value="F:catalytic activity"/>
    <property type="evidence" value="ECO:0007669"/>
    <property type="project" value="InterPro"/>
</dbReference>
<organism evidence="3 4">
    <name type="scientific">Trichoderma harzianum CBS 226.95</name>
    <dbReference type="NCBI Taxonomy" id="983964"/>
    <lineage>
        <taxon>Eukaryota</taxon>
        <taxon>Fungi</taxon>
        <taxon>Dikarya</taxon>
        <taxon>Ascomycota</taxon>
        <taxon>Pezizomycotina</taxon>
        <taxon>Sordariomycetes</taxon>
        <taxon>Hypocreomycetidae</taxon>
        <taxon>Hypocreales</taxon>
        <taxon>Hypocreaceae</taxon>
        <taxon>Trichoderma</taxon>
    </lineage>
</organism>
<feature type="region of interest" description="Disordered" evidence="1">
    <location>
        <begin position="1"/>
        <end position="21"/>
    </location>
</feature>
<dbReference type="SUPFAM" id="SSF53167">
    <property type="entry name" value="Purine and uridine phosphorylases"/>
    <property type="match status" value="1"/>
</dbReference>
<evidence type="ECO:0000256" key="1">
    <source>
        <dbReference type="SAM" id="MobiDB-lite"/>
    </source>
</evidence>
<dbReference type="STRING" id="983964.A0A2T4A1G0"/>
<evidence type="ECO:0000313" key="4">
    <source>
        <dbReference type="Proteomes" id="UP000241690"/>
    </source>
</evidence>
<feature type="domain" description="Nucleoside phosphorylase" evidence="2">
    <location>
        <begin position="44"/>
        <end position="373"/>
    </location>
</feature>
<dbReference type="GO" id="GO:0009116">
    <property type="term" value="P:nucleoside metabolic process"/>
    <property type="evidence" value="ECO:0007669"/>
    <property type="project" value="InterPro"/>
</dbReference>
<dbReference type="RefSeq" id="XP_024770566.1">
    <property type="nucleotide sequence ID" value="XM_024924011.1"/>
</dbReference>
<dbReference type="AlphaFoldDB" id="A0A2T4A1G0"/>
<gene>
    <name evidence="3" type="ORF">M431DRAFT_8927</name>
</gene>
<protein>
    <recommendedName>
        <fullName evidence="2">Nucleoside phosphorylase domain-containing protein</fullName>
    </recommendedName>
</protein>
<dbReference type="InterPro" id="IPR053137">
    <property type="entry name" value="NLR-like"/>
</dbReference>
<evidence type="ECO:0000259" key="2">
    <source>
        <dbReference type="Pfam" id="PF01048"/>
    </source>
</evidence>
<evidence type="ECO:0000313" key="3">
    <source>
        <dbReference type="EMBL" id="PTB50889.1"/>
    </source>
</evidence>
<accession>A0A2T4A1G0</accession>
<proteinExistence type="predicted"/>
<dbReference type="PANTHER" id="PTHR46082:SF6">
    <property type="entry name" value="AAA+ ATPASE DOMAIN-CONTAINING PROTEIN-RELATED"/>
    <property type="match status" value="1"/>
</dbReference>